<evidence type="ECO:0000259" key="7">
    <source>
        <dbReference type="Pfam" id="PF03828"/>
    </source>
</evidence>
<comment type="cofactor">
    <cofactor evidence="2">
        <name>Mg(2+)</name>
        <dbReference type="ChEBI" id="CHEBI:18420"/>
    </cofactor>
</comment>
<protein>
    <submittedName>
        <fullName evidence="9">Poly(A) RNA polymerase, mitochondrial</fullName>
    </submittedName>
</protein>
<evidence type="ECO:0000256" key="5">
    <source>
        <dbReference type="ARBA" id="ARBA00022842"/>
    </source>
</evidence>
<keyword evidence="10" id="KW-1185">Reference proteome</keyword>
<organism evidence="9 10">
    <name type="scientific">Stylophora pistillata</name>
    <name type="common">Smooth cauliflower coral</name>
    <dbReference type="NCBI Taxonomy" id="50429"/>
    <lineage>
        <taxon>Eukaryota</taxon>
        <taxon>Metazoa</taxon>
        <taxon>Cnidaria</taxon>
        <taxon>Anthozoa</taxon>
        <taxon>Hexacorallia</taxon>
        <taxon>Scleractinia</taxon>
        <taxon>Astrocoeniina</taxon>
        <taxon>Pocilloporidae</taxon>
        <taxon>Stylophora</taxon>
    </lineage>
</organism>
<evidence type="ECO:0000259" key="8">
    <source>
        <dbReference type="Pfam" id="PF22600"/>
    </source>
</evidence>
<gene>
    <name evidence="9" type="primary">Mtpap</name>
    <name evidence="9" type="ORF">AWC38_SpisGene16626</name>
</gene>
<dbReference type="GO" id="GO:1990817">
    <property type="term" value="F:poly(A) RNA polymerase activity"/>
    <property type="evidence" value="ECO:0007669"/>
    <property type="project" value="TreeGrafter"/>
</dbReference>
<sequence length="687" mass="76956">MQKPIKRGHDDSEEHHRGHLGSKEMAKFLSKDLIVKLNPLMKVDEQVNILMQQLCLSDEDIKLRRLVCQLLQEVLSEVYPGASVVPFGSTVTGVGWKGSDLDLCLLTSKVDDTIVDYSLVIDTLRSFAPGCTNIIPVLTAKCPLIKFTHLPSGLSCDLSVNNRLGVRNSELLHCYMSLDPRITQLVFVVRAWAKAKALTASRQLSNYALTLMVLYFLQMQHPPVIPSLQCRFDTWIREGPHLCAMKEPNSEVIDNWNCSFFTVVTKLSPSQNTKSLIQLLEEFFCFFSTEFDFANCVVSIRTGQRTSIVSVLKELKVSQCTETNENGSMITSDSDQECYRQLTKIEDSKDASKITEETTKHQDALPNLVLGCSHSSPGTGKQLEFKISPLCVQDPFELVHNLTQNITMATLRNIIELMKIAHKICQDLNSSVDNPNPTGNNLLSLFTVCKSSKKKKHSQCHDFFVKYQNKSSQALDTGCVDNLSTPHAVFVSVLETLEREYGFQCKVKSSAKMPCSIVEESGVLSKTQGFKTSLVPQLSGHISAAGCSNTKNEARISEKVNKFNNEFSAICKAFENTWTHCRRERRRSLQPEKQGNGNNDSLSKDKLSDRRSGQLLEGCNNQVEEFANAPATAHPLLSFELNVRSFPQKEVKNGCTVLMEHVESKESQLFGNFFSAFKKYFLSLVTK</sequence>
<feature type="compositionally biased region" description="Polar residues" evidence="6">
    <location>
        <begin position="591"/>
        <end position="601"/>
    </location>
</feature>
<keyword evidence="4" id="KW-0479">Metal-binding</keyword>
<feature type="region of interest" description="Disordered" evidence="6">
    <location>
        <begin position="1"/>
        <end position="20"/>
    </location>
</feature>
<dbReference type="InterPro" id="IPR054708">
    <property type="entry name" value="MTPAP-like_central"/>
</dbReference>
<evidence type="ECO:0000313" key="9">
    <source>
        <dbReference type="EMBL" id="PFX18975.1"/>
    </source>
</evidence>
<evidence type="ECO:0000256" key="6">
    <source>
        <dbReference type="SAM" id="MobiDB-lite"/>
    </source>
</evidence>
<comment type="caution">
    <text evidence="9">The sequence shown here is derived from an EMBL/GenBank/DDBJ whole genome shotgun (WGS) entry which is preliminary data.</text>
</comment>
<evidence type="ECO:0000256" key="4">
    <source>
        <dbReference type="ARBA" id="ARBA00022723"/>
    </source>
</evidence>
<accession>A0A2B4RRU1</accession>
<dbReference type="Pfam" id="PF22600">
    <property type="entry name" value="MTPAP-like_central"/>
    <property type="match status" value="1"/>
</dbReference>
<dbReference type="PANTHER" id="PTHR12271:SF127">
    <property type="entry name" value="SPECKLE TARGETED PIP5K1A-REGULATED POLY(A) POLYMERASE"/>
    <property type="match status" value="1"/>
</dbReference>
<keyword evidence="5" id="KW-0460">Magnesium</keyword>
<dbReference type="PANTHER" id="PTHR12271">
    <property type="entry name" value="POLY A POLYMERASE CID PAP -RELATED"/>
    <property type="match status" value="1"/>
</dbReference>
<evidence type="ECO:0000256" key="3">
    <source>
        <dbReference type="ARBA" id="ARBA00022679"/>
    </source>
</evidence>
<dbReference type="Pfam" id="PF03828">
    <property type="entry name" value="PAP_assoc"/>
    <property type="match status" value="1"/>
</dbReference>
<comment type="cofactor">
    <cofactor evidence="1">
        <name>Mn(2+)</name>
        <dbReference type="ChEBI" id="CHEBI:29035"/>
    </cofactor>
</comment>
<evidence type="ECO:0000256" key="2">
    <source>
        <dbReference type="ARBA" id="ARBA00001946"/>
    </source>
</evidence>
<dbReference type="Gene3D" id="1.10.1410.10">
    <property type="match status" value="1"/>
</dbReference>
<dbReference type="CDD" id="cd05402">
    <property type="entry name" value="NT_PAP_TUTase"/>
    <property type="match status" value="1"/>
</dbReference>
<feature type="region of interest" description="Disordered" evidence="6">
    <location>
        <begin position="585"/>
        <end position="607"/>
    </location>
</feature>
<proteinExistence type="predicted"/>
<feature type="domain" description="Poly(A) RNA polymerase mitochondrial-like central palm" evidence="8">
    <location>
        <begin position="44"/>
        <end position="176"/>
    </location>
</feature>
<evidence type="ECO:0000256" key="1">
    <source>
        <dbReference type="ARBA" id="ARBA00001936"/>
    </source>
</evidence>
<dbReference type="STRING" id="50429.A0A2B4RRU1"/>
<dbReference type="Proteomes" id="UP000225706">
    <property type="component" value="Unassembled WGS sequence"/>
</dbReference>
<dbReference type="InterPro" id="IPR043519">
    <property type="entry name" value="NT_sf"/>
</dbReference>
<feature type="domain" description="PAP-associated" evidence="7">
    <location>
        <begin position="276"/>
        <end position="307"/>
    </location>
</feature>
<dbReference type="OrthoDB" id="5990008at2759"/>
<dbReference type="GO" id="GO:0046872">
    <property type="term" value="F:metal ion binding"/>
    <property type="evidence" value="ECO:0007669"/>
    <property type="project" value="UniProtKB-KW"/>
</dbReference>
<keyword evidence="3" id="KW-0808">Transferase</keyword>
<dbReference type="EMBL" id="LSMT01000382">
    <property type="protein sequence ID" value="PFX18975.1"/>
    <property type="molecule type" value="Genomic_DNA"/>
</dbReference>
<feature type="compositionally biased region" description="Basic and acidic residues" evidence="6">
    <location>
        <begin position="7"/>
        <end position="20"/>
    </location>
</feature>
<dbReference type="AlphaFoldDB" id="A0A2B4RRU1"/>
<dbReference type="InterPro" id="IPR002058">
    <property type="entry name" value="PAP_assoc"/>
</dbReference>
<dbReference type="Gene3D" id="3.30.460.10">
    <property type="entry name" value="Beta Polymerase, domain 2"/>
    <property type="match status" value="1"/>
</dbReference>
<dbReference type="SUPFAM" id="SSF81301">
    <property type="entry name" value="Nucleotidyltransferase"/>
    <property type="match status" value="1"/>
</dbReference>
<name>A0A2B4RRU1_STYPI</name>
<evidence type="ECO:0000313" key="10">
    <source>
        <dbReference type="Proteomes" id="UP000225706"/>
    </source>
</evidence>
<dbReference type="GO" id="GO:0031123">
    <property type="term" value="P:RNA 3'-end processing"/>
    <property type="evidence" value="ECO:0007669"/>
    <property type="project" value="TreeGrafter"/>
</dbReference>
<reference evidence="10" key="1">
    <citation type="journal article" date="2017" name="bioRxiv">
        <title>Comparative analysis of the genomes of Stylophora pistillata and Acropora digitifera provides evidence for extensive differences between species of corals.</title>
        <authorList>
            <person name="Voolstra C.R."/>
            <person name="Li Y."/>
            <person name="Liew Y.J."/>
            <person name="Baumgarten S."/>
            <person name="Zoccola D."/>
            <person name="Flot J.-F."/>
            <person name="Tambutte S."/>
            <person name="Allemand D."/>
            <person name="Aranda M."/>
        </authorList>
    </citation>
    <scope>NUCLEOTIDE SEQUENCE [LARGE SCALE GENOMIC DNA]</scope>
</reference>
<dbReference type="SUPFAM" id="SSF81631">
    <property type="entry name" value="PAP/OAS1 substrate-binding domain"/>
    <property type="match status" value="1"/>
</dbReference>